<sequence>MADSGAVRRPYGAQGTGYEGTFKLLVGMTPGGSRIALAASGCSTGSNSRAAVNFDLWIALSHEEIEFDDTILHEGSVGGDGPGQQVRVGFSTTWRTC</sequence>
<protein>
    <submittedName>
        <fullName evidence="1">Uncharacterized protein</fullName>
    </submittedName>
</protein>
<keyword evidence="2" id="KW-1185">Reference proteome</keyword>
<accession>A0AAE0NRK8</accession>
<evidence type="ECO:0000313" key="2">
    <source>
        <dbReference type="Proteomes" id="UP001285441"/>
    </source>
</evidence>
<organism evidence="1 2">
    <name type="scientific">Podospora didyma</name>
    <dbReference type="NCBI Taxonomy" id="330526"/>
    <lineage>
        <taxon>Eukaryota</taxon>
        <taxon>Fungi</taxon>
        <taxon>Dikarya</taxon>
        <taxon>Ascomycota</taxon>
        <taxon>Pezizomycotina</taxon>
        <taxon>Sordariomycetes</taxon>
        <taxon>Sordariomycetidae</taxon>
        <taxon>Sordariales</taxon>
        <taxon>Podosporaceae</taxon>
        <taxon>Podospora</taxon>
    </lineage>
</organism>
<comment type="caution">
    <text evidence="1">The sequence shown here is derived from an EMBL/GenBank/DDBJ whole genome shotgun (WGS) entry which is preliminary data.</text>
</comment>
<dbReference type="AlphaFoldDB" id="A0AAE0NRK8"/>
<reference evidence="1" key="1">
    <citation type="journal article" date="2023" name="Mol. Phylogenet. Evol.">
        <title>Genome-scale phylogeny and comparative genomics of the fungal order Sordariales.</title>
        <authorList>
            <person name="Hensen N."/>
            <person name="Bonometti L."/>
            <person name="Westerberg I."/>
            <person name="Brannstrom I.O."/>
            <person name="Guillou S."/>
            <person name="Cros-Aarteil S."/>
            <person name="Calhoun S."/>
            <person name="Haridas S."/>
            <person name="Kuo A."/>
            <person name="Mondo S."/>
            <person name="Pangilinan J."/>
            <person name="Riley R."/>
            <person name="LaButti K."/>
            <person name="Andreopoulos B."/>
            <person name="Lipzen A."/>
            <person name="Chen C."/>
            <person name="Yan M."/>
            <person name="Daum C."/>
            <person name="Ng V."/>
            <person name="Clum A."/>
            <person name="Steindorff A."/>
            <person name="Ohm R.A."/>
            <person name="Martin F."/>
            <person name="Silar P."/>
            <person name="Natvig D.O."/>
            <person name="Lalanne C."/>
            <person name="Gautier V."/>
            <person name="Ament-Velasquez S.L."/>
            <person name="Kruys A."/>
            <person name="Hutchinson M.I."/>
            <person name="Powell A.J."/>
            <person name="Barry K."/>
            <person name="Miller A.N."/>
            <person name="Grigoriev I.V."/>
            <person name="Debuchy R."/>
            <person name="Gladieux P."/>
            <person name="Hiltunen Thoren M."/>
            <person name="Johannesson H."/>
        </authorList>
    </citation>
    <scope>NUCLEOTIDE SEQUENCE</scope>
    <source>
        <strain evidence="1">CBS 232.78</strain>
    </source>
</reference>
<gene>
    <name evidence="1" type="ORF">B0H63DRAFT_467781</name>
</gene>
<dbReference type="Proteomes" id="UP001285441">
    <property type="component" value="Unassembled WGS sequence"/>
</dbReference>
<name>A0AAE0NRK8_9PEZI</name>
<evidence type="ECO:0000313" key="1">
    <source>
        <dbReference type="EMBL" id="KAK3386433.1"/>
    </source>
</evidence>
<proteinExistence type="predicted"/>
<reference evidence="1" key="2">
    <citation type="submission" date="2023-06" db="EMBL/GenBank/DDBJ databases">
        <authorList>
            <consortium name="Lawrence Berkeley National Laboratory"/>
            <person name="Haridas S."/>
            <person name="Hensen N."/>
            <person name="Bonometti L."/>
            <person name="Westerberg I."/>
            <person name="Brannstrom I.O."/>
            <person name="Guillou S."/>
            <person name="Cros-Aarteil S."/>
            <person name="Calhoun S."/>
            <person name="Kuo A."/>
            <person name="Mondo S."/>
            <person name="Pangilinan J."/>
            <person name="Riley R."/>
            <person name="LaButti K."/>
            <person name="Andreopoulos B."/>
            <person name="Lipzen A."/>
            <person name="Chen C."/>
            <person name="Yanf M."/>
            <person name="Daum C."/>
            <person name="Ng V."/>
            <person name="Clum A."/>
            <person name="Steindorff A."/>
            <person name="Ohm R."/>
            <person name="Martin F."/>
            <person name="Silar P."/>
            <person name="Natvig D."/>
            <person name="Lalanne C."/>
            <person name="Gautier V."/>
            <person name="Ament-velasquez S.L."/>
            <person name="Kruys A."/>
            <person name="Hutchinson M.I."/>
            <person name="Powell A.J."/>
            <person name="Barry K."/>
            <person name="Miller A.N."/>
            <person name="Grigoriev I.V."/>
            <person name="Debuchy R."/>
            <person name="Gladieux P."/>
            <person name="Thoren M.H."/>
            <person name="Johannesson H."/>
        </authorList>
    </citation>
    <scope>NUCLEOTIDE SEQUENCE</scope>
    <source>
        <strain evidence="1">CBS 232.78</strain>
    </source>
</reference>
<dbReference type="EMBL" id="JAULSW010000003">
    <property type="protein sequence ID" value="KAK3386433.1"/>
    <property type="molecule type" value="Genomic_DNA"/>
</dbReference>